<protein>
    <recommendedName>
        <fullName evidence="11">ATP synthase gamma chain</fullName>
    </recommendedName>
</protein>
<dbReference type="Proteomes" id="UP000261764">
    <property type="component" value="Chromosome I"/>
</dbReference>
<evidence type="ECO:0000313" key="9">
    <source>
        <dbReference type="EMBL" id="CDN40304.1"/>
    </source>
</evidence>
<proteinExistence type="inferred from homology"/>
<keyword evidence="4" id="KW-0375">Hydrogen ion transport</keyword>
<keyword evidence="3" id="KW-0813">Transport</keyword>
<evidence type="ECO:0000256" key="4">
    <source>
        <dbReference type="ARBA" id="ARBA00022781"/>
    </source>
</evidence>
<keyword evidence="7" id="KW-0139">CF(1)</keyword>
<dbReference type="NCBIfam" id="NF045933">
    <property type="entry name" value="MSC_0622_gamma"/>
    <property type="match status" value="1"/>
</dbReference>
<evidence type="ECO:0000256" key="1">
    <source>
        <dbReference type="ARBA" id="ARBA00004170"/>
    </source>
</evidence>
<dbReference type="AlphaFoldDB" id="A0A292IH87"/>
<evidence type="ECO:0000256" key="7">
    <source>
        <dbReference type="ARBA" id="ARBA00023196"/>
    </source>
</evidence>
<reference evidence="9 10" key="1">
    <citation type="journal article" date="2015" name="Clin. Infect. Dis.">
        <title>Genomic Investigations unmask Mycoplasma amphoriforme, a new respiratory pathogen.</title>
        <authorList>
            <person name="Gillespie S.H."/>
            <person name="Ling C.L."/>
            <person name="Oravcova K."/>
            <person name="Pinheiro M."/>
            <person name="Wells L."/>
            <person name="Bryant J.M."/>
            <person name="McHugh T.D."/>
            <person name="Bebear C."/>
            <person name="Webster D."/>
            <person name="Harris S.R."/>
            <person name="Seth-Smith H.M."/>
            <person name="Thomson N.R."/>
        </authorList>
    </citation>
    <scope>NUCLEOTIDE SEQUENCE [LARGE SCALE GENOMIC DNA]</scope>
    <source>
        <strain evidence="9 10">A39</strain>
    </source>
</reference>
<gene>
    <name evidence="9" type="ORF">MAMA39_01810</name>
</gene>
<dbReference type="Gene3D" id="3.40.1380.10">
    <property type="match status" value="1"/>
</dbReference>
<keyword evidence="5" id="KW-0406">Ion transport</keyword>
<name>A0A292IH87_9MOLU</name>
<keyword evidence="8" id="KW-0066">ATP synthesis</keyword>
<dbReference type="KEGG" id="mamp:MAMA39_01810"/>
<evidence type="ECO:0000256" key="6">
    <source>
        <dbReference type="ARBA" id="ARBA00023136"/>
    </source>
</evidence>
<dbReference type="InterPro" id="IPR035968">
    <property type="entry name" value="ATP_synth_F1_ATPase_gsu"/>
</dbReference>
<sequence length="295" mass="35325">MDIKKIKLQLKNFTGIKKIVSLKRNISMIQINQLIKKMHFFVRNVLLSKNLIQLIVERNNIESLLWKNESDRVQLNRKKFLEKTLWIYLTNIQKYTKTFYDRTNETILKLHKKQDAYICLGKEAKQFINDHQFHLLESFDDFSNPHTSAKLSRILKYHVLNDGYTNVKFVLNTNKVDDYVVNVFPIKNFDFRFDSEKISKEINELSLDTFKIYPNINEFLEAMITNYFENIVDTMITEASFINYKNKLIEENRQLKQLDELIYKSKLNLIKTLREKEIEEIVMITDGNKRIGEQY</sequence>
<evidence type="ECO:0000256" key="2">
    <source>
        <dbReference type="ARBA" id="ARBA00007681"/>
    </source>
</evidence>
<dbReference type="GO" id="GO:0045259">
    <property type="term" value="C:proton-transporting ATP synthase complex"/>
    <property type="evidence" value="ECO:0007669"/>
    <property type="project" value="UniProtKB-KW"/>
</dbReference>
<dbReference type="SUPFAM" id="SSF52943">
    <property type="entry name" value="ATP synthase (F1-ATPase), gamma subunit"/>
    <property type="match status" value="1"/>
</dbReference>
<evidence type="ECO:0000313" key="10">
    <source>
        <dbReference type="Proteomes" id="UP000261764"/>
    </source>
</evidence>
<evidence type="ECO:0000256" key="5">
    <source>
        <dbReference type="ARBA" id="ARBA00023065"/>
    </source>
</evidence>
<keyword evidence="10" id="KW-1185">Reference proteome</keyword>
<evidence type="ECO:0000256" key="8">
    <source>
        <dbReference type="ARBA" id="ARBA00023310"/>
    </source>
</evidence>
<dbReference type="EMBL" id="HG937516">
    <property type="protein sequence ID" value="CDN40304.1"/>
    <property type="molecule type" value="Genomic_DNA"/>
</dbReference>
<organism evidence="9 10">
    <name type="scientific">Mycoplasma amphoriforme A39</name>
    <dbReference type="NCBI Taxonomy" id="572419"/>
    <lineage>
        <taxon>Bacteria</taxon>
        <taxon>Bacillati</taxon>
        <taxon>Mycoplasmatota</taxon>
        <taxon>Mollicutes</taxon>
        <taxon>Mycoplasmataceae</taxon>
        <taxon>Mycoplasma</taxon>
    </lineage>
</organism>
<accession>A0A292IH87</accession>
<comment type="subcellular location">
    <subcellularLocation>
        <location evidence="1">Membrane</location>
        <topology evidence="1">Peripheral membrane protein</topology>
    </subcellularLocation>
</comment>
<dbReference type="RefSeq" id="WP_343251648.1">
    <property type="nucleotide sequence ID" value="NZ_HG937516.1"/>
</dbReference>
<evidence type="ECO:0008006" key="11">
    <source>
        <dbReference type="Google" id="ProtNLM"/>
    </source>
</evidence>
<keyword evidence="6" id="KW-0472">Membrane</keyword>
<comment type="similarity">
    <text evidence="2">Belongs to the ATPase gamma chain family.</text>
</comment>
<dbReference type="GO" id="GO:0046933">
    <property type="term" value="F:proton-transporting ATP synthase activity, rotational mechanism"/>
    <property type="evidence" value="ECO:0007669"/>
    <property type="project" value="InterPro"/>
</dbReference>
<evidence type="ECO:0000256" key="3">
    <source>
        <dbReference type="ARBA" id="ARBA00022448"/>
    </source>
</evidence>